<keyword evidence="6" id="KW-0325">Glycoprotein</keyword>
<dbReference type="InterPro" id="IPR042185">
    <property type="entry name" value="Serpin_sf_2"/>
</dbReference>
<dbReference type="CDD" id="cd00172">
    <property type="entry name" value="serpin"/>
    <property type="match status" value="1"/>
</dbReference>
<evidence type="ECO:0000313" key="11">
    <source>
        <dbReference type="Proteomes" id="UP000821853"/>
    </source>
</evidence>
<comment type="similarity">
    <text evidence="2 7">Belongs to the serpin family.</text>
</comment>
<name>A0A9J6GXU2_HAELO</name>
<dbReference type="Gene3D" id="2.30.39.10">
    <property type="entry name" value="Alpha-1-antitrypsin, domain 1"/>
    <property type="match status" value="2"/>
</dbReference>
<evidence type="ECO:0000259" key="9">
    <source>
        <dbReference type="SMART" id="SM00093"/>
    </source>
</evidence>
<feature type="region of interest" description="Disordered" evidence="8">
    <location>
        <begin position="1"/>
        <end position="51"/>
    </location>
</feature>
<dbReference type="InterPro" id="IPR036186">
    <property type="entry name" value="Serpin_sf"/>
</dbReference>
<evidence type="ECO:0000256" key="2">
    <source>
        <dbReference type="ARBA" id="ARBA00009500"/>
    </source>
</evidence>
<reference evidence="10 11" key="1">
    <citation type="journal article" date="2020" name="Cell">
        <title>Large-Scale Comparative Analyses of Tick Genomes Elucidate Their Genetic Diversity and Vector Capacities.</title>
        <authorList>
            <consortium name="Tick Genome and Microbiome Consortium (TIGMIC)"/>
            <person name="Jia N."/>
            <person name="Wang J."/>
            <person name="Shi W."/>
            <person name="Du L."/>
            <person name="Sun Y."/>
            <person name="Zhan W."/>
            <person name="Jiang J.F."/>
            <person name="Wang Q."/>
            <person name="Zhang B."/>
            <person name="Ji P."/>
            <person name="Bell-Sakyi L."/>
            <person name="Cui X.M."/>
            <person name="Yuan T.T."/>
            <person name="Jiang B.G."/>
            <person name="Yang W.F."/>
            <person name="Lam T.T."/>
            <person name="Chang Q.C."/>
            <person name="Ding S.J."/>
            <person name="Wang X.J."/>
            <person name="Zhu J.G."/>
            <person name="Ruan X.D."/>
            <person name="Zhao L."/>
            <person name="Wei J.T."/>
            <person name="Ye R.Z."/>
            <person name="Que T.C."/>
            <person name="Du C.H."/>
            <person name="Zhou Y.H."/>
            <person name="Cheng J.X."/>
            <person name="Dai P.F."/>
            <person name="Guo W.B."/>
            <person name="Han X.H."/>
            <person name="Huang E.J."/>
            <person name="Li L.F."/>
            <person name="Wei W."/>
            <person name="Gao Y.C."/>
            <person name="Liu J.Z."/>
            <person name="Shao H.Z."/>
            <person name="Wang X."/>
            <person name="Wang C.C."/>
            <person name="Yang T.C."/>
            <person name="Huo Q.B."/>
            <person name="Li W."/>
            <person name="Chen H.Y."/>
            <person name="Chen S.E."/>
            <person name="Zhou L.G."/>
            <person name="Ni X.B."/>
            <person name="Tian J.H."/>
            <person name="Sheng Y."/>
            <person name="Liu T."/>
            <person name="Pan Y.S."/>
            <person name="Xia L.Y."/>
            <person name="Li J."/>
            <person name="Zhao F."/>
            <person name="Cao W.C."/>
        </authorList>
    </citation>
    <scope>NUCLEOTIDE SEQUENCE [LARGE SCALE GENOMIC DNA]</scope>
    <source>
        <strain evidence="10">HaeL-2018</strain>
    </source>
</reference>
<dbReference type="Pfam" id="PF00079">
    <property type="entry name" value="Serpin"/>
    <property type="match status" value="2"/>
</dbReference>
<comment type="subcellular location">
    <subcellularLocation>
        <location evidence="1">Secreted</location>
    </subcellularLocation>
</comment>
<feature type="compositionally biased region" description="Low complexity" evidence="8">
    <location>
        <begin position="11"/>
        <end position="22"/>
    </location>
</feature>
<keyword evidence="3" id="KW-0964">Secreted</keyword>
<keyword evidence="11" id="KW-1185">Reference proteome</keyword>
<dbReference type="Proteomes" id="UP000821853">
    <property type="component" value="Chromosome 8"/>
</dbReference>
<feature type="domain" description="Serpin" evidence="9">
    <location>
        <begin position="72"/>
        <end position="493"/>
    </location>
</feature>
<evidence type="ECO:0000256" key="8">
    <source>
        <dbReference type="SAM" id="MobiDB-lite"/>
    </source>
</evidence>
<comment type="caution">
    <text evidence="10">The sequence shown here is derived from an EMBL/GenBank/DDBJ whole genome shotgun (WGS) entry which is preliminary data.</text>
</comment>
<dbReference type="OrthoDB" id="9518664at2759"/>
<dbReference type="AlphaFoldDB" id="A0A9J6GXU2"/>
<evidence type="ECO:0000256" key="3">
    <source>
        <dbReference type="ARBA" id="ARBA00022525"/>
    </source>
</evidence>
<accession>A0A9J6GXU2</accession>
<evidence type="ECO:0000256" key="4">
    <source>
        <dbReference type="ARBA" id="ARBA00022690"/>
    </source>
</evidence>
<dbReference type="GO" id="GO:0005615">
    <property type="term" value="C:extracellular space"/>
    <property type="evidence" value="ECO:0007669"/>
    <property type="project" value="InterPro"/>
</dbReference>
<dbReference type="SUPFAM" id="SSF56574">
    <property type="entry name" value="Serpins"/>
    <property type="match status" value="1"/>
</dbReference>
<dbReference type="OMA" id="FFVTCAR"/>
<dbReference type="Gene3D" id="3.30.497.10">
    <property type="entry name" value="Antithrombin, subunit I, domain 2"/>
    <property type="match status" value="2"/>
</dbReference>
<sequence>MGPQSSRHVHTTSPVTGVVTSSKSEDTIPGASRKPSLTSTQADGHHFGEGWVGAPMPDSEAVLTRSLFQLGINLLHELRRSSTDGGNVLISPYAVASALEELLAGAKGETAQQIASVLHVESPRQANPYFVDRDQRLPTRWRNDVQMRFDMDYVNNVHHEKFLATVDTSAEKPTLRLERFSWDFAGDAERSRADIDGFARMGTSAFAPDEIMPKGSITSSSLVCLLSLLDFRGSWSHAFDDRTASHHPFYETADAPPTAVVMLHQTGHFRVATCSDLHATALEIPYQPPGYGTGCIPVCPSTHSGCSSASLSAMSSPPSGLQTPTSYPTGGPELSLVILLPLDRDGLSTLEERLTSYTALRCLSMLKPHGVVHVSMPMFSIKQVTELTSALSALGVRDVFSDRAELWGSTAGEKRVTSFRHAAAFQTSPTGGRHRHHHGLHHPSVAAKLAHCLVSLVKAPHPSIHFTVDRPFAFFVVCMHPDTLLLLGSVRKITW</sequence>
<dbReference type="PANTHER" id="PTHR11461:SF211">
    <property type="entry name" value="GH10112P-RELATED"/>
    <property type="match status" value="1"/>
</dbReference>
<evidence type="ECO:0000256" key="5">
    <source>
        <dbReference type="ARBA" id="ARBA00022900"/>
    </source>
</evidence>
<dbReference type="EMBL" id="JABSTR010000010">
    <property type="protein sequence ID" value="KAH9380083.1"/>
    <property type="molecule type" value="Genomic_DNA"/>
</dbReference>
<evidence type="ECO:0000256" key="1">
    <source>
        <dbReference type="ARBA" id="ARBA00004613"/>
    </source>
</evidence>
<keyword evidence="5" id="KW-0722">Serine protease inhibitor</keyword>
<dbReference type="InterPro" id="IPR023796">
    <property type="entry name" value="Serpin_dom"/>
</dbReference>
<dbReference type="InterPro" id="IPR000215">
    <property type="entry name" value="Serpin_fam"/>
</dbReference>
<evidence type="ECO:0000256" key="7">
    <source>
        <dbReference type="RuleBase" id="RU000411"/>
    </source>
</evidence>
<dbReference type="VEuPathDB" id="VectorBase:HLOH_041872"/>
<dbReference type="PANTHER" id="PTHR11461">
    <property type="entry name" value="SERINE PROTEASE INHIBITOR, SERPIN"/>
    <property type="match status" value="1"/>
</dbReference>
<dbReference type="SMART" id="SM00093">
    <property type="entry name" value="SERPIN"/>
    <property type="match status" value="1"/>
</dbReference>
<proteinExistence type="inferred from homology"/>
<gene>
    <name evidence="10" type="ORF">HPB48_017197</name>
</gene>
<protein>
    <recommendedName>
        <fullName evidence="9">Serpin domain-containing protein</fullName>
    </recommendedName>
</protein>
<keyword evidence="4" id="KW-0646">Protease inhibitor</keyword>
<dbReference type="GO" id="GO:0004867">
    <property type="term" value="F:serine-type endopeptidase inhibitor activity"/>
    <property type="evidence" value="ECO:0007669"/>
    <property type="project" value="UniProtKB-KW"/>
</dbReference>
<organism evidence="10 11">
    <name type="scientific">Haemaphysalis longicornis</name>
    <name type="common">Bush tick</name>
    <dbReference type="NCBI Taxonomy" id="44386"/>
    <lineage>
        <taxon>Eukaryota</taxon>
        <taxon>Metazoa</taxon>
        <taxon>Ecdysozoa</taxon>
        <taxon>Arthropoda</taxon>
        <taxon>Chelicerata</taxon>
        <taxon>Arachnida</taxon>
        <taxon>Acari</taxon>
        <taxon>Parasitiformes</taxon>
        <taxon>Ixodida</taxon>
        <taxon>Ixodoidea</taxon>
        <taxon>Ixodidae</taxon>
        <taxon>Haemaphysalinae</taxon>
        <taxon>Haemaphysalis</taxon>
    </lineage>
</organism>
<evidence type="ECO:0000256" key="6">
    <source>
        <dbReference type="ARBA" id="ARBA00023180"/>
    </source>
</evidence>
<evidence type="ECO:0000313" key="10">
    <source>
        <dbReference type="EMBL" id="KAH9380083.1"/>
    </source>
</evidence>
<dbReference type="InterPro" id="IPR042178">
    <property type="entry name" value="Serpin_sf_1"/>
</dbReference>